<feature type="compositionally biased region" description="Basic and acidic residues" evidence="18">
    <location>
        <begin position="828"/>
        <end position="853"/>
    </location>
</feature>
<dbReference type="AlphaFoldDB" id="A0AAD9QZT8"/>
<keyword evidence="13 19" id="KW-0472">Membrane</keyword>
<keyword evidence="11" id="KW-0915">Sodium</keyword>
<feature type="domain" description="Amino acid permease N-terminal" evidence="22">
    <location>
        <begin position="79"/>
        <end position="125"/>
    </location>
</feature>
<keyword evidence="14" id="KW-0325">Glycoprotein</keyword>
<evidence type="ECO:0000256" key="2">
    <source>
        <dbReference type="ARBA" id="ARBA00010593"/>
    </source>
</evidence>
<evidence type="ECO:0000256" key="12">
    <source>
        <dbReference type="ARBA" id="ARBA00023065"/>
    </source>
</evidence>
<name>A0AAD9QZT8_ACRCE</name>
<evidence type="ECO:0000259" key="21">
    <source>
        <dbReference type="Pfam" id="PF03522"/>
    </source>
</evidence>
<evidence type="ECO:0000256" key="17">
    <source>
        <dbReference type="ARBA" id="ARBA00048452"/>
    </source>
</evidence>
<dbReference type="PANTHER" id="PTHR11827">
    <property type="entry name" value="SOLUTE CARRIER FAMILY 12, CATION COTRANSPORTERS"/>
    <property type="match status" value="1"/>
</dbReference>
<keyword evidence="15" id="KW-0739">Sodium transport</keyword>
<feature type="transmembrane region" description="Helical" evidence="19">
    <location>
        <begin position="306"/>
        <end position="324"/>
    </location>
</feature>
<keyword evidence="16" id="KW-0868">Chloride</keyword>
<evidence type="ECO:0000256" key="4">
    <source>
        <dbReference type="ARBA" id="ARBA00022475"/>
    </source>
</evidence>
<dbReference type="InterPro" id="IPR004841">
    <property type="entry name" value="AA-permease/SLC12A_dom"/>
</dbReference>
<feature type="domain" description="SLC12A transporter C-terminal" evidence="21">
    <location>
        <begin position="660"/>
        <end position="786"/>
    </location>
</feature>
<evidence type="ECO:0000256" key="13">
    <source>
        <dbReference type="ARBA" id="ARBA00023136"/>
    </source>
</evidence>
<feature type="region of interest" description="Disordered" evidence="18">
    <location>
        <begin position="1"/>
        <end position="80"/>
    </location>
</feature>
<keyword evidence="6" id="KW-0597">Phosphoprotein</keyword>
<reference evidence="23" key="2">
    <citation type="journal article" date="2023" name="Science">
        <title>Genomic signatures of disease resistance in endangered staghorn corals.</title>
        <authorList>
            <person name="Vollmer S.V."/>
            <person name="Selwyn J.D."/>
            <person name="Despard B.A."/>
            <person name="Roesel C.L."/>
        </authorList>
    </citation>
    <scope>NUCLEOTIDE SEQUENCE</scope>
    <source>
        <strain evidence="23">K2</strain>
    </source>
</reference>
<keyword evidence="10 19" id="KW-1133">Transmembrane helix</keyword>
<accession>A0AAD9QZT8</accession>
<feature type="compositionally biased region" description="Polar residues" evidence="18">
    <location>
        <begin position="52"/>
        <end position="77"/>
    </location>
</feature>
<comment type="caution">
    <text evidence="23">The sequence shown here is derived from an EMBL/GenBank/DDBJ whole genome shotgun (WGS) entry which is preliminary data.</text>
</comment>
<evidence type="ECO:0000313" key="23">
    <source>
        <dbReference type="EMBL" id="KAK2570278.1"/>
    </source>
</evidence>
<keyword evidence="5" id="KW-0633">Potassium transport</keyword>
<evidence type="ECO:0000256" key="1">
    <source>
        <dbReference type="ARBA" id="ARBA00004651"/>
    </source>
</evidence>
<evidence type="ECO:0000256" key="19">
    <source>
        <dbReference type="SAM" id="Phobius"/>
    </source>
</evidence>
<dbReference type="InterPro" id="IPR004842">
    <property type="entry name" value="SLC12A_fam"/>
</dbReference>
<dbReference type="Pfam" id="PF08403">
    <property type="entry name" value="AA_permease_N"/>
    <property type="match status" value="1"/>
</dbReference>
<evidence type="ECO:0000256" key="6">
    <source>
        <dbReference type="ARBA" id="ARBA00022553"/>
    </source>
</evidence>
<dbReference type="InterPro" id="IPR018491">
    <property type="entry name" value="SLC12_C"/>
</dbReference>
<evidence type="ECO:0000313" key="24">
    <source>
        <dbReference type="Proteomes" id="UP001249851"/>
    </source>
</evidence>
<evidence type="ECO:0000256" key="11">
    <source>
        <dbReference type="ARBA" id="ARBA00023053"/>
    </source>
</evidence>
<evidence type="ECO:0000256" key="15">
    <source>
        <dbReference type="ARBA" id="ARBA00023201"/>
    </source>
</evidence>
<feature type="transmembrane region" description="Helical" evidence="19">
    <location>
        <begin position="540"/>
        <end position="560"/>
    </location>
</feature>
<feature type="transmembrane region" description="Helical" evidence="19">
    <location>
        <begin position="514"/>
        <end position="534"/>
    </location>
</feature>
<evidence type="ECO:0000256" key="18">
    <source>
        <dbReference type="SAM" id="MobiDB-lite"/>
    </source>
</evidence>
<dbReference type="NCBIfam" id="TIGR00930">
    <property type="entry name" value="2a30"/>
    <property type="match status" value="1"/>
</dbReference>
<dbReference type="GO" id="GO:0008511">
    <property type="term" value="F:sodium:potassium:chloride symporter activity"/>
    <property type="evidence" value="ECO:0007669"/>
    <property type="project" value="TreeGrafter"/>
</dbReference>
<comment type="catalytic activity">
    <reaction evidence="17">
        <text>K(+)(out) + 2 chloride(out) + Na(+)(out) = K(+)(in) + 2 chloride(in) + Na(+)(in)</text>
        <dbReference type="Rhea" id="RHEA:72395"/>
        <dbReference type="ChEBI" id="CHEBI:17996"/>
        <dbReference type="ChEBI" id="CHEBI:29101"/>
        <dbReference type="ChEBI" id="CHEBI:29103"/>
    </reaction>
    <physiologicalReaction direction="left-to-right" evidence="17">
        <dbReference type="Rhea" id="RHEA:72396"/>
    </physiologicalReaction>
</comment>
<keyword evidence="4" id="KW-1003">Cell membrane</keyword>
<feature type="domain" description="SLC12A transporter C-terminal" evidence="21">
    <location>
        <begin position="811"/>
        <end position="1030"/>
    </location>
</feature>
<feature type="compositionally biased region" description="Polar residues" evidence="18">
    <location>
        <begin position="8"/>
        <end position="21"/>
    </location>
</feature>
<evidence type="ECO:0000256" key="16">
    <source>
        <dbReference type="ARBA" id="ARBA00023214"/>
    </source>
</evidence>
<dbReference type="GO" id="GO:0006884">
    <property type="term" value="P:cell volume homeostasis"/>
    <property type="evidence" value="ECO:0007669"/>
    <property type="project" value="TreeGrafter"/>
</dbReference>
<dbReference type="Proteomes" id="UP001249851">
    <property type="component" value="Unassembled WGS sequence"/>
</dbReference>
<feature type="domain" description="Amino acid permease/ SLC12A" evidence="20">
    <location>
        <begin position="159"/>
        <end position="651"/>
    </location>
</feature>
<feature type="transmembrane region" description="Helical" evidence="19">
    <location>
        <begin position="391"/>
        <end position="411"/>
    </location>
</feature>
<evidence type="ECO:0000256" key="3">
    <source>
        <dbReference type="ARBA" id="ARBA00022448"/>
    </source>
</evidence>
<keyword evidence="8" id="KW-0769">Symport</keyword>
<comment type="subcellular location">
    <subcellularLocation>
        <location evidence="1">Cell membrane</location>
        <topology evidence="1">Multi-pass membrane protein</topology>
    </subcellularLocation>
</comment>
<dbReference type="PANTHER" id="PTHR11827:SF103">
    <property type="entry name" value="SODIUM CHLORIDE COTRANSPORTER 69, ISOFORM E"/>
    <property type="match status" value="1"/>
</dbReference>
<evidence type="ECO:0000256" key="9">
    <source>
        <dbReference type="ARBA" id="ARBA00022958"/>
    </source>
</evidence>
<dbReference type="Pfam" id="PF03522">
    <property type="entry name" value="SLC12"/>
    <property type="match status" value="2"/>
</dbReference>
<reference evidence="23" key="1">
    <citation type="journal article" date="2023" name="G3 (Bethesda)">
        <title>Whole genome assembly and annotation of the endangered Caribbean coral Acropora cervicornis.</title>
        <authorList>
            <person name="Selwyn J.D."/>
            <person name="Vollmer S.V."/>
        </authorList>
    </citation>
    <scope>NUCLEOTIDE SEQUENCE</scope>
    <source>
        <strain evidence="23">K2</strain>
    </source>
</reference>
<feature type="transmembrane region" description="Helical" evidence="19">
    <location>
        <begin position="278"/>
        <end position="299"/>
    </location>
</feature>
<sequence length="1030" mass="113854">MSDEGEKVTSTGNKETNANRRQSGDENHSTEQTVAKKFTVNKLKFAPESDVPPTQNSDGSAESFGTQSLQSPTSPGQFTYGYATNEAIPMTVFYRSQHSQGHTRKQRPTLQQLRKGFENDRVDLTEQDAVVAENEAEGDVVEEKTGAKAKAPKFGWVKGVLFGCLLNIWGVMLYLRLSWVVGHAGIGLASVIILLSAMVTTLTTLSMSAVCTNGEIKGGGAYYLISRSLGPEFGGSIGVIFSVASAVATAMYVVGFAETVRDILRDNDSLIVDETNDIRIIGVVTIVILLGVTMVGLEWVVRAQMILLILLVISILNVVIGTFIGPQSNESKSKGFVGYKKDLFETNFGPGFKGETFFSVFAVFFPAATGILAGVNISGDLKDVHKAVPKGTLLAILISTLVYVMLAWFVGACVEREALGLVHNAVNATNGSLPSCLSQECQYGLLNDFQVMEAVSGWGPIVTAGIFASTLSSALASLVGAPKTFQAVCKDHLFPYIGFFGVGYGPGEEPRRGYLLAFFVAIGFILIGDLNVIAPIISNFFLIVYALINYAVFAASLGRSPGWRPSFKYYNMWVSLLGALLCIAMMFLIEWWAALVTIVIVIVLYKYIDYTKPQVNWGSSSQAFSFVQALRFALRLVGIEDHVKNFRPHCLVLSGRPQDRPNLVYLVSQITKNVSLMVYGHVMIRKPFGALPAVDEEDIQWMKEHRIKAFRAVTTGSYGDKAPSLRAGVQSMMHLAGLGKMRPNTLVMGFKRNWTDQKNIHDVVDYLGVINDTFELDYGLVILRMDGKQKREIIVQLEGDDIENSDSILDEDEYSQSKPRSSPATKSTQEERESLTSPDKHSPEISEDRVETSLKEKQRGTIDVWWIYDDGGLTVLIPYLLSLHRAWKHCKLRFFSADIRSKHELSPQRLRMANLLKKFRIDASYVEQTKDISKKPSEESIDAFRRLPVGQELGDAPIEDQKVLRTIRIGELVRQNCNPDTRLVVISIPVPVTDVTTPLMYMSWLEMLSADLPPTLLVRGNQTNVLTFYS</sequence>
<feature type="transmembrane region" description="Helical" evidence="19">
    <location>
        <begin position="458"/>
        <end position="481"/>
    </location>
</feature>
<evidence type="ECO:0000256" key="5">
    <source>
        <dbReference type="ARBA" id="ARBA00022538"/>
    </source>
</evidence>
<dbReference type="GO" id="GO:0055064">
    <property type="term" value="P:chloride ion homeostasis"/>
    <property type="evidence" value="ECO:0007669"/>
    <property type="project" value="TreeGrafter"/>
</dbReference>
<dbReference type="GO" id="GO:0055075">
    <property type="term" value="P:potassium ion homeostasis"/>
    <property type="evidence" value="ECO:0007669"/>
    <property type="project" value="TreeGrafter"/>
</dbReference>
<evidence type="ECO:0000259" key="20">
    <source>
        <dbReference type="Pfam" id="PF00324"/>
    </source>
</evidence>
<evidence type="ECO:0000256" key="7">
    <source>
        <dbReference type="ARBA" id="ARBA00022692"/>
    </source>
</evidence>
<evidence type="ECO:0000256" key="10">
    <source>
        <dbReference type="ARBA" id="ARBA00022989"/>
    </source>
</evidence>
<dbReference type="FunFam" id="1.20.1740.10:FF:000022">
    <property type="entry name" value="Bumetanide-sensitive na-k-cl cotransport protein"/>
    <property type="match status" value="1"/>
</dbReference>
<dbReference type="InterPro" id="IPR002443">
    <property type="entry name" value="SLC12A1/SLC12A2"/>
</dbReference>
<dbReference type="InterPro" id="IPR013612">
    <property type="entry name" value="AA_permease_N"/>
</dbReference>
<keyword evidence="3" id="KW-0813">Transport</keyword>
<feature type="transmembrane region" description="Helical" evidence="19">
    <location>
        <begin position="572"/>
        <end position="605"/>
    </location>
</feature>
<feature type="transmembrane region" description="Helical" evidence="19">
    <location>
        <begin position="233"/>
        <end position="258"/>
    </location>
</feature>
<feature type="transmembrane region" description="Helical" evidence="19">
    <location>
        <begin position="357"/>
        <end position="379"/>
    </location>
</feature>
<feature type="transmembrane region" description="Helical" evidence="19">
    <location>
        <begin position="154"/>
        <end position="175"/>
    </location>
</feature>
<dbReference type="EMBL" id="JARQWQ010000008">
    <property type="protein sequence ID" value="KAK2570278.1"/>
    <property type="molecule type" value="Genomic_DNA"/>
</dbReference>
<dbReference type="Pfam" id="PF00324">
    <property type="entry name" value="AA_permease"/>
    <property type="match status" value="1"/>
</dbReference>
<comment type="similarity">
    <text evidence="2">Belongs to the SLC12A transporter family.</text>
</comment>
<dbReference type="GO" id="GO:0055078">
    <property type="term" value="P:sodium ion homeostasis"/>
    <property type="evidence" value="ECO:0007669"/>
    <property type="project" value="TreeGrafter"/>
</dbReference>
<feature type="transmembrane region" description="Helical" evidence="19">
    <location>
        <begin position="187"/>
        <end position="212"/>
    </location>
</feature>
<evidence type="ECO:0000259" key="22">
    <source>
        <dbReference type="Pfam" id="PF08403"/>
    </source>
</evidence>
<dbReference type="Gene3D" id="1.20.1740.10">
    <property type="entry name" value="Amino acid/polyamine transporter I"/>
    <property type="match status" value="1"/>
</dbReference>
<keyword evidence="12" id="KW-0406">Ion transport</keyword>
<dbReference type="GO" id="GO:0005886">
    <property type="term" value="C:plasma membrane"/>
    <property type="evidence" value="ECO:0007669"/>
    <property type="project" value="UniProtKB-SubCell"/>
</dbReference>
<gene>
    <name evidence="23" type="ORF">P5673_005064</name>
</gene>
<feature type="compositionally biased region" description="Polar residues" evidence="18">
    <location>
        <begin position="816"/>
        <end position="827"/>
    </location>
</feature>
<dbReference type="PRINTS" id="PR01207">
    <property type="entry name" value="NAKCLTRNSPRT"/>
</dbReference>
<evidence type="ECO:0000256" key="14">
    <source>
        <dbReference type="ARBA" id="ARBA00023180"/>
    </source>
</evidence>
<proteinExistence type="inferred from homology"/>
<keyword evidence="7 19" id="KW-0812">Transmembrane</keyword>
<organism evidence="23 24">
    <name type="scientific">Acropora cervicornis</name>
    <name type="common">Staghorn coral</name>
    <dbReference type="NCBI Taxonomy" id="6130"/>
    <lineage>
        <taxon>Eukaryota</taxon>
        <taxon>Metazoa</taxon>
        <taxon>Cnidaria</taxon>
        <taxon>Anthozoa</taxon>
        <taxon>Hexacorallia</taxon>
        <taxon>Scleractinia</taxon>
        <taxon>Astrocoeniina</taxon>
        <taxon>Acroporidae</taxon>
        <taxon>Acropora</taxon>
    </lineage>
</organism>
<dbReference type="GO" id="GO:1990573">
    <property type="term" value="P:potassium ion import across plasma membrane"/>
    <property type="evidence" value="ECO:0007669"/>
    <property type="project" value="TreeGrafter"/>
</dbReference>
<keyword evidence="24" id="KW-1185">Reference proteome</keyword>
<evidence type="ECO:0000256" key="8">
    <source>
        <dbReference type="ARBA" id="ARBA00022847"/>
    </source>
</evidence>
<protein>
    <submittedName>
        <fullName evidence="23">Solute carrier family 12 member 2</fullName>
    </submittedName>
</protein>
<feature type="region of interest" description="Disordered" evidence="18">
    <location>
        <begin position="806"/>
        <end position="853"/>
    </location>
</feature>
<keyword evidence="9" id="KW-0630">Potassium</keyword>